<feature type="transmembrane region" description="Helical" evidence="9">
    <location>
        <begin position="395"/>
        <end position="416"/>
    </location>
</feature>
<reference evidence="11" key="2">
    <citation type="submission" date="2020-11" db="EMBL/GenBank/DDBJ databases">
        <authorList>
            <person name="McCartney M.A."/>
            <person name="Auch B."/>
            <person name="Kono T."/>
            <person name="Mallez S."/>
            <person name="Becker A."/>
            <person name="Gohl D.M."/>
            <person name="Silverstein K.A.T."/>
            <person name="Koren S."/>
            <person name="Bechman K.B."/>
            <person name="Herman A."/>
            <person name="Abrahante J.E."/>
            <person name="Garbe J."/>
        </authorList>
    </citation>
    <scope>NUCLEOTIDE SEQUENCE</scope>
    <source>
        <strain evidence="11">Duluth1</strain>
        <tissue evidence="11">Whole animal</tissue>
    </source>
</reference>
<dbReference type="PROSITE" id="PS00211">
    <property type="entry name" value="ABC_TRANSPORTER_1"/>
    <property type="match status" value="1"/>
</dbReference>
<dbReference type="CDD" id="cd03213">
    <property type="entry name" value="ABCG_EPDR"/>
    <property type="match status" value="1"/>
</dbReference>
<feature type="transmembrane region" description="Helical" evidence="9">
    <location>
        <begin position="437"/>
        <end position="463"/>
    </location>
</feature>
<evidence type="ECO:0000256" key="1">
    <source>
        <dbReference type="ARBA" id="ARBA00004141"/>
    </source>
</evidence>
<evidence type="ECO:0000256" key="2">
    <source>
        <dbReference type="ARBA" id="ARBA00005814"/>
    </source>
</evidence>
<keyword evidence="4 9" id="KW-0812">Transmembrane</keyword>
<evidence type="ECO:0000313" key="12">
    <source>
        <dbReference type="Proteomes" id="UP000828390"/>
    </source>
</evidence>
<dbReference type="EMBL" id="JAIWYP010000001">
    <property type="protein sequence ID" value="KAH3877254.1"/>
    <property type="molecule type" value="Genomic_DNA"/>
</dbReference>
<dbReference type="AlphaFoldDB" id="A0A9D4MKD4"/>
<dbReference type="Gene3D" id="3.40.50.300">
    <property type="entry name" value="P-loop containing nucleotide triphosphate hydrolases"/>
    <property type="match status" value="1"/>
</dbReference>
<sequence>MKTNKSDRLGLQFRDVNVKVEVNHILKNVFGGVEPGQFMAVMGPSGAGKTTLMNCLAGRSPVTSGEITIGGLKLTKDLRRRVCYVLQEDAFFPKLTLQETLWFVAMIRLPEDIPEQEKLKKLDSLIDDLDLRKCLSTPMGGMWLPGLSGGEIKRASIACELITDPNIILLDEPTSGLDYKTAYSLIRLLKTYASRHQKTVVATIHQPSSQMFFQFDLLLLMSGGETLFYGPPREIGSFFSTAGFPIAHHYNPADFMLEKVKETAEVKEKLVQVSYDTRTIFTPDGQDLDHRTVRTWNRLLWKPKTSTFTETNNDTTDVEANLVESKATSKSHSGPKWATGFATQYKILTQRAFKLSRSNMLDKFRLFETAFLCAMLSLIWFQLQRSEETLSDRMGLIYYISMHWGFTPLFNAITSFPAERVVIYKERSSSWYRLSAYYLAKMTCDLPSILVEPLLFLTVVYWVTGLNNVVSFFATIGTIFVHTIVGQSIGLCIGIYAMDMSRGISLGTICIMFIMLIGGFYARHLPFWLEWAKYLAFLHYTFHALMYLEFYQAADLQCSQLTNSTKSHFDSCNHSNQTTLATFPAHDALRYYNINQPFWQYFLPLLAFFGFFRVLGYMLLRFYQKPNKM</sequence>
<evidence type="ECO:0000256" key="6">
    <source>
        <dbReference type="ARBA" id="ARBA00022840"/>
    </source>
</evidence>
<keyword evidence="6" id="KW-0067">ATP-binding</keyword>
<dbReference type="InterPro" id="IPR003439">
    <property type="entry name" value="ABC_transporter-like_ATP-bd"/>
</dbReference>
<feature type="transmembrane region" description="Helical" evidence="9">
    <location>
        <begin position="469"/>
        <end position="497"/>
    </location>
</feature>
<evidence type="ECO:0000259" key="10">
    <source>
        <dbReference type="PROSITE" id="PS50893"/>
    </source>
</evidence>
<dbReference type="SUPFAM" id="SSF52540">
    <property type="entry name" value="P-loop containing nucleoside triphosphate hydrolases"/>
    <property type="match status" value="1"/>
</dbReference>
<dbReference type="GO" id="GO:0140359">
    <property type="term" value="F:ABC-type transporter activity"/>
    <property type="evidence" value="ECO:0007669"/>
    <property type="project" value="InterPro"/>
</dbReference>
<comment type="caution">
    <text evidence="11">The sequence shown here is derived from an EMBL/GenBank/DDBJ whole genome shotgun (WGS) entry which is preliminary data.</text>
</comment>
<dbReference type="GO" id="GO:0005524">
    <property type="term" value="F:ATP binding"/>
    <property type="evidence" value="ECO:0007669"/>
    <property type="project" value="UniProtKB-KW"/>
</dbReference>
<keyword evidence="8 9" id="KW-0472">Membrane</keyword>
<feature type="domain" description="ABC transporter" evidence="10">
    <location>
        <begin position="11"/>
        <end position="248"/>
    </location>
</feature>
<evidence type="ECO:0000256" key="9">
    <source>
        <dbReference type="SAM" id="Phobius"/>
    </source>
</evidence>
<feature type="transmembrane region" description="Helical" evidence="9">
    <location>
        <begin position="504"/>
        <end position="522"/>
    </location>
</feature>
<protein>
    <recommendedName>
        <fullName evidence="10">ABC transporter domain-containing protein</fullName>
    </recommendedName>
</protein>
<evidence type="ECO:0000313" key="11">
    <source>
        <dbReference type="EMBL" id="KAH3877254.1"/>
    </source>
</evidence>
<dbReference type="InterPro" id="IPR027417">
    <property type="entry name" value="P-loop_NTPase"/>
</dbReference>
<dbReference type="PANTHER" id="PTHR48041">
    <property type="entry name" value="ABC TRANSPORTER G FAMILY MEMBER 28"/>
    <property type="match status" value="1"/>
</dbReference>
<dbReference type="InterPro" id="IPR003593">
    <property type="entry name" value="AAA+_ATPase"/>
</dbReference>
<evidence type="ECO:0000256" key="3">
    <source>
        <dbReference type="ARBA" id="ARBA00022448"/>
    </source>
</evidence>
<dbReference type="Proteomes" id="UP000828390">
    <property type="component" value="Unassembled WGS sequence"/>
</dbReference>
<name>A0A9D4MKD4_DREPO</name>
<feature type="transmembrane region" description="Helical" evidence="9">
    <location>
        <begin position="364"/>
        <end position="383"/>
    </location>
</feature>
<keyword evidence="5" id="KW-0547">Nucleotide-binding</keyword>
<dbReference type="SMART" id="SM00382">
    <property type="entry name" value="AAA"/>
    <property type="match status" value="1"/>
</dbReference>
<dbReference type="GO" id="GO:0005886">
    <property type="term" value="C:plasma membrane"/>
    <property type="evidence" value="ECO:0007669"/>
    <property type="project" value="TreeGrafter"/>
</dbReference>
<dbReference type="GO" id="GO:0016887">
    <property type="term" value="F:ATP hydrolysis activity"/>
    <property type="evidence" value="ECO:0007669"/>
    <property type="project" value="InterPro"/>
</dbReference>
<dbReference type="InterPro" id="IPR050352">
    <property type="entry name" value="ABCG_transporters"/>
</dbReference>
<dbReference type="InterPro" id="IPR017871">
    <property type="entry name" value="ABC_transporter-like_CS"/>
</dbReference>
<accession>A0A9D4MKD4</accession>
<comment type="subcellular location">
    <subcellularLocation>
        <location evidence="1">Membrane</location>
        <topology evidence="1">Multi-pass membrane protein</topology>
    </subcellularLocation>
</comment>
<dbReference type="PROSITE" id="PS50893">
    <property type="entry name" value="ABC_TRANSPORTER_2"/>
    <property type="match status" value="1"/>
</dbReference>
<keyword evidence="3" id="KW-0813">Transport</keyword>
<dbReference type="InterPro" id="IPR013525">
    <property type="entry name" value="ABC2_TM"/>
</dbReference>
<dbReference type="PANTHER" id="PTHR48041:SF63">
    <property type="entry name" value="EARLY GENE AT 23, ISOFORM C"/>
    <property type="match status" value="1"/>
</dbReference>
<evidence type="ECO:0000256" key="7">
    <source>
        <dbReference type="ARBA" id="ARBA00022989"/>
    </source>
</evidence>
<proteinExistence type="inferred from homology"/>
<evidence type="ECO:0000256" key="4">
    <source>
        <dbReference type="ARBA" id="ARBA00022692"/>
    </source>
</evidence>
<reference evidence="11" key="1">
    <citation type="journal article" date="2019" name="bioRxiv">
        <title>The Genome of the Zebra Mussel, Dreissena polymorpha: A Resource for Invasive Species Research.</title>
        <authorList>
            <person name="McCartney M.A."/>
            <person name="Auch B."/>
            <person name="Kono T."/>
            <person name="Mallez S."/>
            <person name="Zhang Y."/>
            <person name="Obille A."/>
            <person name="Becker A."/>
            <person name="Abrahante J.E."/>
            <person name="Garbe J."/>
            <person name="Badalamenti J.P."/>
            <person name="Herman A."/>
            <person name="Mangelson H."/>
            <person name="Liachko I."/>
            <person name="Sullivan S."/>
            <person name="Sone E.D."/>
            <person name="Koren S."/>
            <person name="Silverstein K.A.T."/>
            <person name="Beckman K.B."/>
            <person name="Gohl D.M."/>
        </authorList>
    </citation>
    <scope>NUCLEOTIDE SEQUENCE</scope>
    <source>
        <strain evidence="11">Duluth1</strain>
        <tissue evidence="11">Whole animal</tissue>
    </source>
</reference>
<gene>
    <name evidence="11" type="ORF">DPMN_001116</name>
</gene>
<keyword evidence="12" id="KW-1185">Reference proteome</keyword>
<organism evidence="11 12">
    <name type="scientific">Dreissena polymorpha</name>
    <name type="common">Zebra mussel</name>
    <name type="synonym">Mytilus polymorpha</name>
    <dbReference type="NCBI Taxonomy" id="45954"/>
    <lineage>
        <taxon>Eukaryota</taxon>
        <taxon>Metazoa</taxon>
        <taxon>Spiralia</taxon>
        <taxon>Lophotrochozoa</taxon>
        <taxon>Mollusca</taxon>
        <taxon>Bivalvia</taxon>
        <taxon>Autobranchia</taxon>
        <taxon>Heteroconchia</taxon>
        <taxon>Euheterodonta</taxon>
        <taxon>Imparidentia</taxon>
        <taxon>Neoheterodontei</taxon>
        <taxon>Myida</taxon>
        <taxon>Dreissenoidea</taxon>
        <taxon>Dreissenidae</taxon>
        <taxon>Dreissena</taxon>
    </lineage>
</organism>
<evidence type="ECO:0000256" key="5">
    <source>
        <dbReference type="ARBA" id="ARBA00022741"/>
    </source>
</evidence>
<dbReference type="Pfam" id="PF01061">
    <property type="entry name" value="ABC2_membrane"/>
    <property type="match status" value="1"/>
</dbReference>
<evidence type="ECO:0000256" key="8">
    <source>
        <dbReference type="ARBA" id="ARBA00023136"/>
    </source>
</evidence>
<feature type="transmembrane region" description="Helical" evidence="9">
    <location>
        <begin position="598"/>
        <end position="620"/>
    </location>
</feature>
<dbReference type="Pfam" id="PF00005">
    <property type="entry name" value="ABC_tran"/>
    <property type="match status" value="1"/>
</dbReference>
<dbReference type="OrthoDB" id="66620at2759"/>
<keyword evidence="7 9" id="KW-1133">Transmembrane helix</keyword>
<comment type="similarity">
    <text evidence="2">Belongs to the ABC transporter superfamily. ABCG family. Eye pigment precursor importer (TC 3.A.1.204) subfamily.</text>
</comment>